<dbReference type="InterPro" id="IPR042101">
    <property type="entry name" value="SRP54_N_sf"/>
</dbReference>
<dbReference type="EMBL" id="PZZZ01000003">
    <property type="protein sequence ID" value="PTM96302.1"/>
    <property type="molecule type" value="Genomic_DNA"/>
</dbReference>
<feature type="domain" description="SRP54-type proteins GTP-binding" evidence="12">
    <location>
        <begin position="531"/>
        <end position="544"/>
    </location>
</feature>
<dbReference type="PROSITE" id="PS00300">
    <property type="entry name" value="SRP54"/>
    <property type="match status" value="1"/>
</dbReference>
<evidence type="ECO:0000256" key="2">
    <source>
        <dbReference type="ARBA" id="ARBA00022475"/>
    </source>
</evidence>
<dbReference type="Gene3D" id="3.40.50.300">
    <property type="entry name" value="P-loop containing nucleotide triphosphate hydrolases"/>
    <property type="match status" value="1"/>
</dbReference>
<dbReference type="SMART" id="SM00382">
    <property type="entry name" value="AAA"/>
    <property type="match status" value="1"/>
</dbReference>
<dbReference type="GO" id="GO:0006614">
    <property type="term" value="P:SRP-dependent cotranslational protein targeting to membrane"/>
    <property type="evidence" value="ECO:0007669"/>
    <property type="project" value="InterPro"/>
</dbReference>
<dbReference type="InterPro" id="IPR036225">
    <property type="entry name" value="SRP/SRP_N"/>
</dbReference>
<keyword evidence="5 10" id="KW-0378">Hydrolase</keyword>
<feature type="binding site" evidence="10">
    <location>
        <begin position="364"/>
        <end position="371"/>
    </location>
    <ligand>
        <name>GTP</name>
        <dbReference type="ChEBI" id="CHEBI:37565"/>
    </ligand>
</feature>
<feature type="region of interest" description="Disordered" evidence="11">
    <location>
        <begin position="146"/>
        <end position="205"/>
    </location>
</feature>
<dbReference type="OrthoDB" id="9804720at2"/>
<dbReference type="SMART" id="SM00963">
    <property type="entry name" value="SRP54_N"/>
    <property type="match status" value="1"/>
</dbReference>
<reference evidence="13 14" key="1">
    <citation type="submission" date="2018-04" db="EMBL/GenBank/DDBJ databases">
        <title>Genomic Encyclopedia of Type Strains, Phase IV (KMG-IV): sequencing the most valuable type-strain genomes for metagenomic binning, comparative biology and taxonomic classification.</title>
        <authorList>
            <person name="Goeker M."/>
        </authorList>
    </citation>
    <scope>NUCLEOTIDE SEQUENCE [LARGE SCALE GENOMIC DNA]</scope>
    <source>
        <strain evidence="13 14">DSM 7138</strain>
    </source>
</reference>
<dbReference type="GO" id="GO:0005737">
    <property type="term" value="C:cytoplasm"/>
    <property type="evidence" value="ECO:0007669"/>
    <property type="project" value="UniProtKB-SubCell"/>
</dbReference>
<dbReference type="Gene3D" id="1.20.120.140">
    <property type="entry name" value="Signal recognition particle SRP54, nucleotide-binding domain"/>
    <property type="match status" value="1"/>
</dbReference>
<keyword evidence="7 10" id="KW-0472">Membrane</keyword>
<evidence type="ECO:0000256" key="11">
    <source>
        <dbReference type="SAM" id="MobiDB-lite"/>
    </source>
</evidence>
<keyword evidence="2 10" id="KW-1003">Cell membrane</keyword>
<dbReference type="PANTHER" id="PTHR43134:SF1">
    <property type="entry name" value="SIGNAL RECOGNITION PARTICLE RECEPTOR SUBUNIT ALPHA"/>
    <property type="match status" value="1"/>
</dbReference>
<feature type="binding site" evidence="10">
    <location>
        <begin position="446"/>
        <end position="450"/>
    </location>
    <ligand>
        <name>GTP</name>
        <dbReference type="ChEBI" id="CHEBI:37565"/>
    </ligand>
</feature>
<dbReference type="GO" id="GO:0003924">
    <property type="term" value="F:GTPase activity"/>
    <property type="evidence" value="ECO:0007669"/>
    <property type="project" value="UniProtKB-UniRule"/>
</dbReference>
<name>A0A2T5BBF1_MYCDI</name>
<dbReference type="InterPro" id="IPR013822">
    <property type="entry name" value="Signal_recog_particl_SRP54_hlx"/>
</dbReference>
<dbReference type="InterPro" id="IPR004390">
    <property type="entry name" value="SR_rcpt_FtsY"/>
</dbReference>
<dbReference type="GO" id="GO:0005525">
    <property type="term" value="F:GTP binding"/>
    <property type="evidence" value="ECO:0007669"/>
    <property type="project" value="UniProtKB-UniRule"/>
</dbReference>
<dbReference type="PANTHER" id="PTHR43134">
    <property type="entry name" value="SIGNAL RECOGNITION PARTICLE RECEPTOR SUBUNIT ALPHA"/>
    <property type="match status" value="1"/>
</dbReference>
<proteinExistence type="inferred from homology"/>
<dbReference type="InterPro" id="IPR000897">
    <property type="entry name" value="SRP54_GTPase_dom"/>
</dbReference>
<organism evidence="13 14">
    <name type="scientific">Mycoplana dimorpha</name>
    <dbReference type="NCBI Taxonomy" id="28320"/>
    <lineage>
        <taxon>Bacteria</taxon>
        <taxon>Pseudomonadati</taxon>
        <taxon>Pseudomonadota</taxon>
        <taxon>Alphaproteobacteria</taxon>
        <taxon>Hyphomicrobiales</taxon>
        <taxon>Rhizobiaceae</taxon>
        <taxon>Mycoplana</taxon>
    </lineage>
</organism>
<dbReference type="SMART" id="SM00962">
    <property type="entry name" value="SRP54"/>
    <property type="match status" value="1"/>
</dbReference>
<dbReference type="Pfam" id="PF00448">
    <property type="entry name" value="SRP54"/>
    <property type="match status" value="1"/>
</dbReference>
<evidence type="ECO:0000256" key="1">
    <source>
        <dbReference type="ARBA" id="ARBA00004515"/>
    </source>
</evidence>
<evidence type="ECO:0000256" key="7">
    <source>
        <dbReference type="ARBA" id="ARBA00023136"/>
    </source>
</evidence>
<feature type="region of interest" description="Disordered" evidence="11">
    <location>
        <begin position="234"/>
        <end position="256"/>
    </location>
</feature>
<keyword evidence="14" id="KW-1185">Reference proteome</keyword>
<protein>
    <recommendedName>
        <fullName evidence="10">Signal recognition particle receptor FtsY</fullName>
        <shortName evidence="10">SRP receptor</shortName>
        <ecNumber evidence="10">3.6.5.4</ecNumber>
    </recommendedName>
</protein>
<evidence type="ECO:0000256" key="8">
    <source>
        <dbReference type="ARBA" id="ARBA00023170"/>
    </source>
</evidence>
<comment type="caution">
    <text evidence="13">The sequence shown here is derived from an EMBL/GenBank/DDBJ whole genome shotgun (WGS) entry which is preliminary data.</text>
</comment>
<dbReference type="Pfam" id="PF02881">
    <property type="entry name" value="SRP54_N"/>
    <property type="match status" value="1"/>
</dbReference>
<evidence type="ECO:0000313" key="14">
    <source>
        <dbReference type="Proteomes" id="UP000241247"/>
    </source>
</evidence>
<dbReference type="NCBIfam" id="TIGR00064">
    <property type="entry name" value="ftsY"/>
    <property type="match status" value="1"/>
</dbReference>
<comment type="similarity">
    <text evidence="10">Belongs to the GTP-binding SRP family. FtsY subfamily.</text>
</comment>
<dbReference type="Proteomes" id="UP000241247">
    <property type="component" value="Unassembled WGS sequence"/>
</dbReference>
<comment type="function">
    <text evidence="10">Involved in targeting and insertion of nascent membrane proteins into the cytoplasmic membrane. Acts as a receptor for the complex formed by the signal recognition particle (SRP) and the ribosome-nascent chain (RNC). Interaction with SRP-RNC leads to the transfer of the RNC complex to the Sec translocase for insertion into the membrane, the hydrolysis of GTP by both Ffh and FtsY, and the dissociation of the SRP-FtsY complex into the individual components.</text>
</comment>
<comment type="subunit">
    <text evidence="10">Part of the signal recognition particle protein translocation system, which is composed of SRP and FtsY. SRP is a ribonucleoprotein composed of Ffh and a 4.5S RNA molecule.</text>
</comment>
<dbReference type="AlphaFoldDB" id="A0A2T5BBF1"/>
<dbReference type="GO" id="GO:0005047">
    <property type="term" value="F:signal recognition particle binding"/>
    <property type="evidence" value="ECO:0007669"/>
    <property type="project" value="TreeGrafter"/>
</dbReference>
<feature type="region of interest" description="Disordered" evidence="11">
    <location>
        <begin position="80"/>
        <end position="119"/>
    </location>
</feature>
<dbReference type="GO" id="GO:0005886">
    <property type="term" value="C:plasma membrane"/>
    <property type="evidence" value="ECO:0007669"/>
    <property type="project" value="UniProtKB-SubCell"/>
</dbReference>
<dbReference type="EC" id="3.6.5.4" evidence="10"/>
<dbReference type="InterPro" id="IPR003593">
    <property type="entry name" value="AAA+_ATPase"/>
</dbReference>
<dbReference type="RefSeq" id="WP_108002367.1">
    <property type="nucleotide sequence ID" value="NZ_JBHEEX010000002.1"/>
</dbReference>
<keyword evidence="8 10" id="KW-0675">Receptor</keyword>
<evidence type="ECO:0000256" key="4">
    <source>
        <dbReference type="ARBA" id="ARBA00022741"/>
    </source>
</evidence>
<dbReference type="FunFam" id="3.40.50.300:FF:000053">
    <property type="entry name" value="Signal recognition particle receptor FtsY"/>
    <property type="match status" value="1"/>
</dbReference>
<sequence length="561" mass="59141">MALGFIKKIFSFGKDHPASDAAEAVNEEQAIRPDELPAEVAPPETPEPASDRDLLLEEAEAANPEVDLHRTELQAGIYPLPPVDHPAPAASDQTSAAPGAGDIDAGVPEPHAALSPEAETTRAAELVNIGMGGVEHAHEEIAAREAAMAPAPEPTGDLSPQMAAEDASVAETEPDTADPEPAAHEIPAPEAPPQPATAVSEEPDPAEAIVPEAQLADRQLDETVLEAEEVAPALPKGFSTARHKPEEQEAPQQAPKRSWLQRLRLGLARTSSHLTGQITGLFTKRKLDDATLQDLEDLLIQADLGVETALRITDTLAAERYGKDVTGTDVGRIMAGEITKVLEPVAKPLELDLSHKPHVILVVGVNGTGKTTTIGKLAAKLSGAGLKVMMAAGDTFRAAAIEQLHIWAERTGSDIVSSRLGADAAGLAYEAYEQAKEKKSDVLIIDTAGRLQNKSELMAELEKIVRVLGKLDPDAPHTVLQTLDATTGQNAMNQVEIFRNVAGVSGLIMTKLDGTARGGILVAIAAKHKLPVYFIGVGEGIDDLEPFEARDFAQAIAGVEA</sequence>
<evidence type="ECO:0000256" key="6">
    <source>
        <dbReference type="ARBA" id="ARBA00023134"/>
    </source>
</evidence>
<evidence type="ECO:0000256" key="9">
    <source>
        <dbReference type="ARBA" id="ARBA00048027"/>
    </source>
</evidence>
<evidence type="ECO:0000256" key="10">
    <source>
        <dbReference type="HAMAP-Rule" id="MF_00920"/>
    </source>
</evidence>
<accession>A0A2T5BBF1</accession>
<dbReference type="InterPro" id="IPR027417">
    <property type="entry name" value="P-loop_NTPase"/>
</dbReference>
<evidence type="ECO:0000256" key="5">
    <source>
        <dbReference type="ARBA" id="ARBA00022801"/>
    </source>
</evidence>
<evidence type="ECO:0000256" key="3">
    <source>
        <dbReference type="ARBA" id="ARBA00022490"/>
    </source>
</evidence>
<feature type="binding site" evidence="10">
    <location>
        <begin position="510"/>
        <end position="513"/>
    </location>
    <ligand>
        <name>GTP</name>
        <dbReference type="ChEBI" id="CHEBI:37565"/>
    </ligand>
</feature>
<keyword evidence="3 10" id="KW-0963">Cytoplasm</keyword>
<dbReference type="HAMAP" id="MF_00920">
    <property type="entry name" value="FtsY"/>
    <property type="match status" value="1"/>
</dbReference>
<feature type="region of interest" description="Disordered" evidence="11">
    <location>
        <begin position="16"/>
        <end position="53"/>
    </location>
</feature>
<gene>
    <name evidence="10" type="primary">ftsY</name>
    <name evidence="13" type="ORF">C7449_103316</name>
</gene>
<evidence type="ECO:0000313" key="13">
    <source>
        <dbReference type="EMBL" id="PTM96302.1"/>
    </source>
</evidence>
<evidence type="ECO:0000259" key="12">
    <source>
        <dbReference type="PROSITE" id="PS00300"/>
    </source>
</evidence>
<dbReference type="CDD" id="cd17874">
    <property type="entry name" value="FtsY"/>
    <property type="match status" value="1"/>
</dbReference>
<dbReference type="SUPFAM" id="SSF47364">
    <property type="entry name" value="Domain of the SRP/SRP receptor G-proteins"/>
    <property type="match status" value="1"/>
</dbReference>
<keyword evidence="4 10" id="KW-0547">Nucleotide-binding</keyword>
<comment type="catalytic activity">
    <reaction evidence="9 10">
        <text>GTP + H2O = GDP + phosphate + H(+)</text>
        <dbReference type="Rhea" id="RHEA:19669"/>
        <dbReference type="ChEBI" id="CHEBI:15377"/>
        <dbReference type="ChEBI" id="CHEBI:15378"/>
        <dbReference type="ChEBI" id="CHEBI:37565"/>
        <dbReference type="ChEBI" id="CHEBI:43474"/>
        <dbReference type="ChEBI" id="CHEBI:58189"/>
        <dbReference type="EC" id="3.6.5.4"/>
    </reaction>
</comment>
<dbReference type="SUPFAM" id="SSF52540">
    <property type="entry name" value="P-loop containing nucleoside triphosphate hydrolases"/>
    <property type="match status" value="1"/>
</dbReference>
<comment type="subcellular location">
    <subcellularLocation>
        <location evidence="1">Cell inner membrane</location>
        <topology evidence="1">Peripheral membrane protein</topology>
        <orientation evidence="1">Cytoplasmic side</orientation>
    </subcellularLocation>
    <subcellularLocation>
        <location evidence="10">Cell membrane</location>
        <topology evidence="10">Peripheral membrane protein</topology>
        <orientation evidence="10">Cytoplasmic side</orientation>
    </subcellularLocation>
    <subcellularLocation>
        <location evidence="10">Cytoplasm</location>
    </subcellularLocation>
</comment>
<keyword evidence="6 10" id="KW-0342">GTP-binding</keyword>